<dbReference type="Proteomes" id="UP000676565">
    <property type="component" value="Unassembled WGS sequence"/>
</dbReference>
<dbReference type="InterPro" id="IPR029063">
    <property type="entry name" value="SAM-dependent_MTases_sf"/>
</dbReference>
<keyword evidence="2 4" id="KW-0808">Transferase</keyword>
<dbReference type="CDD" id="cd02440">
    <property type="entry name" value="AdoMet_MTases"/>
    <property type="match status" value="1"/>
</dbReference>
<dbReference type="InterPro" id="IPR050362">
    <property type="entry name" value="Cation-dep_OMT"/>
</dbReference>
<dbReference type="RefSeq" id="WP_210656690.1">
    <property type="nucleotide sequence ID" value="NZ_JAGKQQ010000001.1"/>
</dbReference>
<dbReference type="InterPro" id="IPR002935">
    <property type="entry name" value="SAM_O-MeTrfase"/>
</dbReference>
<gene>
    <name evidence="4" type="ORF">J8F10_19990</name>
</gene>
<keyword evidence="3" id="KW-0949">S-adenosyl-L-methionine</keyword>
<evidence type="ECO:0000313" key="4">
    <source>
        <dbReference type="EMBL" id="MBP3957535.1"/>
    </source>
</evidence>
<evidence type="ECO:0000256" key="1">
    <source>
        <dbReference type="ARBA" id="ARBA00022603"/>
    </source>
</evidence>
<evidence type="ECO:0000313" key="5">
    <source>
        <dbReference type="Proteomes" id="UP000676565"/>
    </source>
</evidence>
<accession>A0ABS5BUY5</accession>
<protein>
    <submittedName>
        <fullName evidence="4">Class I SAM-dependent methyltransferase</fullName>
        <ecNumber evidence="4">2.1.1.-</ecNumber>
    </submittedName>
</protein>
<dbReference type="PANTHER" id="PTHR10509:SF14">
    <property type="entry name" value="CAFFEOYL-COA O-METHYLTRANSFERASE 3-RELATED"/>
    <property type="match status" value="1"/>
</dbReference>
<dbReference type="EC" id="2.1.1.-" evidence="4"/>
<dbReference type="EMBL" id="JAGKQQ010000001">
    <property type="protein sequence ID" value="MBP3957535.1"/>
    <property type="molecule type" value="Genomic_DNA"/>
</dbReference>
<dbReference type="PROSITE" id="PS51682">
    <property type="entry name" value="SAM_OMT_I"/>
    <property type="match status" value="1"/>
</dbReference>
<name>A0ABS5BUY5_9BACT</name>
<dbReference type="PANTHER" id="PTHR10509">
    <property type="entry name" value="O-METHYLTRANSFERASE-RELATED"/>
    <property type="match status" value="1"/>
</dbReference>
<sequence length="224" mass="24392">MLPSFVRPTPMTDRLYEYVLSVGLREPDTFRALREETATLPECEWQIAPEQGPFLALIVQLMGAKKCLEVGTFTGYSAAWVASVLPADGKLVCCELSAVYAGIAQKHLTAAGLANKVEFRIAPAVQSLTDLLANGHAGTFDYAFIDADKSSYNIYYERCLELVRPGGLIAIDNTLWDGKPADSSVTDMDTLAIRALNEKVHGDARVSLSFLPFADGLTLARKNT</sequence>
<dbReference type="Pfam" id="PF01596">
    <property type="entry name" value="Methyltransf_3"/>
    <property type="match status" value="1"/>
</dbReference>
<keyword evidence="5" id="KW-1185">Reference proteome</keyword>
<evidence type="ECO:0000256" key="2">
    <source>
        <dbReference type="ARBA" id="ARBA00022679"/>
    </source>
</evidence>
<dbReference type="GO" id="GO:0008168">
    <property type="term" value="F:methyltransferase activity"/>
    <property type="evidence" value="ECO:0007669"/>
    <property type="project" value="UniProtKB-KW"/>
</dbReference>
<keyword evidence="1 4" id="KW-0489">Methyltransferase</keyword>
<evidence type="ECO:0000256" key="3">
    <source>
        <dbReference type="ARBA" id="ARBA00022691"/>
    </source>
</evidence>
<organism evidence="4 5">
    <name type="scientific">Gemmata palustris</name>
    <dbReference type="NCBI Taxonomy" id="2822762"/>
    <lineage>
        <taxon>Bacteria</taxon>
        <taxon>Pseudomonadati</taxon>
        <taxon>Planctomycetota</taxon>
        <taxon>Planctomycetia</taxon>
        <taxon>Gemmatales</taxon>
        <taxon>Gemmataceae</taxon>
        <taxon>Gemmata</taxon>
    </lineage>
</organism>
<dbReference type="Gene3D" id="3.40.50.150">
    <property type="entry name" value="Vaccinia Virus protein VP39"/>
    <property type="match status" value="1"/>
</dbReference>
<proteinExistence type="predicted"/>
<comment type="caution">
    <text evidence="4">The sequence shown here is derived from an EMBL/GenBank/DDBJ whole genome shotgun (WGS) entry which is preliminary data.</text>
</comment>
<dbReference type="SUPFAM" id="SSF53335">
    <property type="entry name" value="S-adenosyl-L-methionine-dependent methyltransferases"/>
    <property type="match status" value="1"/>
</dbReference>
<dbReference type="GO" id="GO:0032259">
    <property type="term" value="P:methylation"/>
    <property type="evidence" value="ECO:0007669"/>
    <property type="project" value="UniProtKB-KW"/>
</dbReference>
<reference evidence="4 5" key="1">
    <citation type="submission" date="2021-04" db="EMBL/GenBank/DDBJ databases">
        <authorList>
            <person name="Ivanova A."/>
        </authorList>
    </citation>
    <scope>NUCLEOTIDE SEQUENCE [LARGE SCALE GENOMIC DNA]</scope>
    <source>
        <strain evidence="4 5">G18</strain>
    </source>
</reference>